<reference evidence="2 3" key="1">
    <citation type="journal article" date="2011" name="J. Bacteriol.">
        <title>Complete genome sequence of the plant pathogen Ralstonia solanacearum strain Po82.</title>
        <authorList>
            <person name="Xu J."/>
            <person name="Zheng H.J."/>
            <person name="Liu L."/>
            <person name="Pan Z.C."/>
            <person name="Prior P."/>
            <person name="Tang B."/>
            <person name="Xu J.S."/>
            <person name="Zhang H."/>
            <person name="Tian Q."/>
            <person name="Zhang L.Q."/>
            <person name="Feng J."/>
        </authorList>
    </citation>
    <scope>NUCLEOTIDE SEQUENCE [LARGE SCALE GENOMIC DNA]</scope>
    <source>
        <strain evidence="2 3">Po82</strain>
    </source>
</reference>
<dbReference type="Proteomes" id="UP000007953">
    <property type="component" value="Chromosome"/>
</dbReference>
<feature type="compositionally biased region" description="Basic and acidic residues" evidence="1">
    <location>
        <begin position="92"/>
        <end position="108"/>
    </location>
</feature>
<evidence type="ECO:0000256" key="1">
    <source>
        <dbReference type="SAM" id="MobiDB-lite"/>
    </source>
</evidence>
<name>F6G4T2_RALS8</name>
<organism evidence="2 3">
    <name type="scientific">Ralstonia solanacearum (strain Po82)</name>
    <dbReference type="NCBI Taxonomy" id="1031711"/>
    <lineage>
        <taxon>Bacteria</taxon>
        <taxon>Pseudomonadati</taxon>
        <taxon>Pseudomonadota</taxon>
        <taxon>Betaproteobacteria</taxon>
        <taxon>Burkholderiales</taxon>
        <taxon>Burkholderiaceae</taxon>
        <taxon>Ralstonia</taxon>
        <taxon>Ralstonia solanacearum species complex</taxon>
    </lineage>
</organism>
<dbReference type="EMBL" id="CP002819">
    <property type="protein sequence ID" value="AEG67341.1"/>
    <property type="molecule type" value="Genomic_DNA"/>
</dbReference>
<dbReference type="AlphaFoldDB" id="F6G4T2"/>
<protein>
    <submittedName>
        <fullName evidence="2">Uncharacterized protein</fullName>
    </submittedName>
</protein>
<evidence type="ECO:0000313" key="3">
    <source>
        <dbReference type="Proteomes" id="UP000007953"/>
    </source>
</evidence>
<dbReference type="KEGG" id="rsn:RSPO_c00037"/>
<dbReference type="PATRIC" id="fig|1031711.3.peg.35"/>
<evidence type="ECO:0000313" key="2">
    <source>
        <dbReference type="EMBL" id="AEG67341.1"/>
    </source>
</evidence>
<dbReference type="HOGENOM" id="CLU_2119084_0_0_4"/>
<feature type="region of interest" description="Disordered" evidence="1">
    <location>
        <begin position="52"/>
        <end position="114"/>
    </location>
</feature>
<proteinExistence type="predicted"/>
<gene>
    <name evidence="2" type="ordered locus">RSPO_c00037</name>
</gene>
<feature type="compositionally biased region" description="Low complexity" evidence="1">
    <location>
        <begin position="67"/>
        <end position="87"/>
    </location>
</feature>
<sequence>MPLRFGRSRSIAPSRIDEMDRRPVVVGRIEFHGSCTLCIHCNVVASRSFVRKGTFTGRRRPGDSRGRLASPGGASSASMPLSALPSATTRRPRWECRRMAHSETEDRRRWRRYS</sequence>
<accession>F6G4T2</accession>